<dbReference type="Gene3D" id="3.40.50.300">
    <property type="entry name" value="P-loop containing nucleotide triphosphate hydrolases"/>
    <property type="match status" value="1"/>
</dbReference>
<dbReference type="GO" id="GO:0016887">
    <property type="term" value="F:ATP hydrolysis activity"/>
    <property type="evidence" value="ECO:0007669"/>
    <property type="project" value="InterPro"/>
</dbReference>
<organism evidence="2 3">
    <name type="scientific">Butyribacter intestini</name>
    <dbReference type="NCBI Taxonomy" id="1703332"/>
    <lineage>
        <taxon>Bacteria</taxon>
        <taxon>Bacillati</taxon>
        <taxon>Bacillota</taxon>
        <taxon>Clostridia</taxon>
        <taxon>Lachnospirales</taxon>
        <taxon>Lachnospiraceae</taxon>
        <taxon>Butyribacter</taxon>
    </lineage>
</organism>
<reference evidence="2 3" key="1">
    <citation type="submission" date="2015-10" db="EMBL/GenBank/DDBJ databases">
        <title>Butyribacter intestini gen. nov., sp. nov., a butyric acid-producing bacterium of the family Lachnospiraceae isolated from the human faeces.</title>
        <authorList>
            <person name="Zou Y."/>
            <person name="Xue W."/>
            <person name="Luo G."/>
            <person name="Lv M."/>
        </authorList>
    </citation>
    <scope>NUCLEOTIDE SEQUENCE [LARGE SCALE GENOMIC DNA]</scope>
    <source>
        <strain evidence="2 3">TF01-11</strain>
    </source>
</reference>
<dbReference type="RefSeq" id="WP_055941274.1">
    <property type="nucleotide sequence ID" value="NZ_LLKB01000001.1"/>
</dbReference>
<proteinExistence type="predicted"/>
<comment type="caution">
    <text evidence="2">The sequence shown here is derived from an EMBL/GenBank/DDBJ whole genome shotgun (WGS) entry which is preliminary data.</text>
</comment>
<evidence type="ECO:0008006" key="4">
    <source>
        <dbReference type="Google" id="ProtNLM"/>
    </source>
</evidence>
<evidence type="ECO:0000313" key="2">
    <source>
        <dbReference type="EMBL" id="KQC86067.1"/>
    </source>
</evidence>
<evidence type="ECO:0000313" key="3">
    <source>
        <dbReference type="Proteomes" id="UP000050833"/>
    </source>
</evidence>
<protein>
    <recommendedName>
        <fullName evidence="4">Chromosome segregation protein</fullName>
    </recommendedName>
</protein>
<dbReference type="SUPFAM" id="SSF52540">
    <property type="entry name" value="P-loop containing nucleoside triphosphate hydrolases"/>
    <property type="match status" value="1"/>
</dbReference>
<accession>A0AAW3JU26</accession>
<evidence type="ECO:0000256" key="1">
    <source>
        <dbReference type="SAM" id="Coils"/>
    </source>
</evidence>
<keyword evidence="1" id="KW-0175">Coiled coil</keyword>
<dbReference type="InterPro" id="IPR027417">
    <property type="entry name" value="P-loop_NTPase"/>
</dbReference>
<feature type="coiled-coil region" evidence="1">
    <location>
        <begin position="488"/>
        <end position="541"/>
    </location>
</feature>
<name>A0AAW3JU26_9FIRM</name>
<feature type="coiled-coil region" evidence="1">
    <location>
        <begin position="414"/>
        <end position="448"/>
    </location>
</feature>
<feature type="coiled-coil region" evidence="1">
    <location>
        <begin position="232"/>
        <end position="333"/>
    </location>
</feature>
<sequence>MIIKIKKMHIENFKKFNVADIEFGNVTKVLGQNAIGKTSIVDAFMWCLFDKNSHGDTKFQIRPLDFNGKQIDHVEIKVIVTLEVDGRVITLQKLQKQNWVKKRGTLTETLQGNVNFFEVDGIPKKEKDYKEFISGIVGEELFKLITNPMEFVNRKWQEQRKELMKLAPGIGNEDIIATNPNVLQELALALSLHSPEDLQTKAKKALSEYKKQQTEIPARIDEVRKSMTDIDVAELELQRNVLKEQIAEVEKSEEDMTVQYEKYQKETDDLMDMKFKLSDMERKANEENNAAKRKYEEQIADFDADISSFKRKIEIYQQNIIDAKGTISAYEKKRGALLNDWQEENAKTYVDTLQFDESSLTCPMCGQSYPNDKIEQIKADFEEKKIDIKAKWEKDHNDTLERIVADGNRYKTLIEQMQGRLKDAKAKLATEQDNLQSVEVEKKKIEDVLASLPDKIDISDAEEYKKIASQIEEKEKVLKTANSGAEMRQQLRVKKNGLKEELLIVEKQIASADNSAKEERIEELQQEMRNIADKVSEQEKMLYLLEEFTKAKMTVVSKIVNEKFGIVNWKLFDKQVNGAIVECCECTIDGIGINKDLNNGHRIVAGLDIINTLSKLYDVTAPIFIDNAEAVNDFNIPKMDAQMILLSVSDDKELKVESED</sequence>
<dbReference type="GO" id="GO:0006302">
    <property type="term" value="P:double-strand break repair"/>
    <property type="evidence" value="ECO:0007669"/>
    <property type="project" value="InterPro"/>
</dbReference>
<dbReference type="EMBL" id="LLKB01000001">
    <property type="protein sequence ID" value="KQC86067.1"/>
    <property type="molecule type" value="Genomic_DNA"/>
</dbReference>
<keyword evidence="3" id="KW-1185">Reference proteome</keyword>
<dbReference type="AlphaFoldDB" id="A0AAW3JU26"/>
<dbReference type="Proteomes" id="UP000050833">
    <property type="component" value="Unassembled WGS sequence"/>
</dbReference>
<gene>
    <name evidence="2" type="ORF">APZ18_02410</name>
</gene>